<comment type="subcellular location">
    <subcellularLocation>
        <location evidence="1">Cell membrane</location>
        <topology evidence="1">Multi-pass membrane protein</topology>
    </subcellularLocation>
</comment>
<organism evidence="12 13">
    <name type="scientific">Ureibacillus xyleni</name>
    <dbReference type="NCBI Taxonomy" id="614648"/>
    <lineage>
        <taxon>Bacteria</taxon>
        <taxon>Bacillati</taxon>
        <taxon>Bacillota</taxon>
        <taxon>Bacilli</taxon>
        <taxon>Bacillales</taxon>
        <taxon>Caryophanaceae</taxon>
        <taxon>Ureibacillus</taxon>
    </lineage>
</organism>
<dbReference type="InterPro" id="IPR036640">
    <property type="entry name" value="ABC1_TM_sf"/>
</dbReference>
<evidence type="ECO:0000256" key="1">
    <source>
        <dbReference type="ARBA" id="ARBA00004651"/>
    </source>
</evidence>
<dbReference type="PROSITE" id="PS50893">
    <property type="entry name" value="ABC_TRANSPORTER_2"/>
    <property type="match status" value="1"/>
</dbReference>
<evidence type="ECO:0000256" key="7">
    <source>
        <dbReference type="ARBA" id="ARBA00022989"/>
    </source>
</evidence>
<dbReference type="InterPro" id="IPR003593">
    <property type="entry name" value="AAA+_ATPase"/>
</dbReference>
<dbReference type="InterPro" id="IPR027417">
    <property type="entry name" value="P-loop_NTPase"/>
</dbReference>
<feature type="transmembrane region" description="Helical" evidence="9">
    <location>
        <begin position="238"/>
        <end position="260"/>
    </location>
</feature>
<keyword evidence="2" id="KW-0813">Transport</keyword>
<keyword evidence="6 12" id="KW-0067">ATP-binding</keyword>
<dbReference type="OrthoDB" id="9770415at2"/>
<dbReference type="SUPFAM" id="SSF52540">
    <property type="entry name" value="P-loop containing nucleoside triphosphate hydrolases"/>
    <property type="match status" value="1"/>
</dbReference>
<keyword evidence="4 9" id="KW-0812">Transmembrane</keyword>
<reference evidence="13" key="1">
    <citation type="submission" date="2017-08" db="EMBL/GenBank/DDBJ databases">
        <authorList>
            <person name="Varghese N."/>
            <person name="Submissions S."/>
        </authorList>
    </citation>
    <scope>NUCLEOTIDE SEQUENCE [LARGE SCALE GENOMIC DNA]</scope>
    <source>
        <strain evidence="13">JC22</strain>
    </source>
</reference>
<dbReference type="Pfam" id="PF00664">
    <property type="entry name" value="ABC_membrane"/>
    <property type="match status" value="1"/>
</dbReference>
<dbReference type="Gene3D" id="1.20.1560.10">
    <property type="entry name" value="ABC transporter type 1, transmembrane domain"/>
    <property type="match status" value="1"/>
</dbReference>
<feature type="transmembrane region" description="Helical" evidence="9">
    <location>
        <begin position="161"/>
        <end position="179"/>
    </location>
</feature>
<evidence type="ECO:0000256" key="9">
    <source>
        <dbReference type="SAM" id="Phobius"/>
    </source>
</evidence>
<keyword evidence="13" id="KW-1185">Reference proteome</keyword>
<dbReference type="GO" id="GO:0015421">
    <property type="term" value="F:ABC-type oligopeptide transporter activity"/>
    <property type="evidence" value="ECO:0007669"/>
    <property type="project" value="TreeGrafter"/>
</dbReference>
<gene>
    <name evidence="12" type="ORF">SAMN05880501_105269</name>
</gene>
<evidence type="ECO:0000259" key="11">
    <source>
        <dbReference type="PROSITE" id="PS50929"/>
    </source>
</evidence>
<dbReference type="GO" id="GO:0016887">
    <property type="term" value="F:ATP hydrolysis activity"/>
    <property type="evidence" value="ECO:0007669"/>
    <property type="project" value="InterPro"/>
</dbReference>
<dbReference type="AlphaFoldDB" id="A0A285SP23"/>
<keyword evidence="5" id="KW-0547">Nucleotide-binding</keyword>
<dbReference type="Pfam" id="PF00005">
    <property type="entry name" value="ABC_tran"/>
    <property type="match status" value="1"/>
</dbReference>
<dbReference type="InterPro" id="IPR003439">
    <property type="entry name" value="ABC_transporter-like_ATP-bd"/>
</dbReference>
<dbReference type="GO" id="GO:0005886">
    <property type="term" value="C:plasma membrane"/>
    <property type="evidence" value="ECO:0007669"/>
    <property type="project" value="UniProtKB-SubCell"/>
</dbReference>
<evidence type="ECO:0000259" key="10">
    <source>
        <dbReference type="PROSITE" id="PS50893"/>
    </source>
</evidence>
<dbReference type="InterPro" id="IPR039421">
    <property type="entry name" value="Type_1_exporter"/>
</dbReference>
<keyword evidence="3" id="KW-1003">Cell membrane</keyword>
<feature type="transmembrane region" description="Helical" evidence="9">
    <location>
        <begin position="54"/>
        <end position="74"/>
    </location>
</feature>
<dbReference type="SUPFAM" id="SSF90123">
    <property type="entry name" value="ABC transporter transmembrane region"/>
    <property type="match status" value="1"/>
</dbReference>
<dbReference type="InterPro" id="IPR011527">
    <property type="entry name" value="ABC1_TM_dom"/>
</dbReference>
<dbReference type="FunFam" id="3.40.50.300:FF:000221">
    <property type="entry name" value="Multidrug ABC transporter ATP-binding protein"/>
    <property type="match status" value="1"/>
</dbReference>
<protein>
    <submittedName>
        <fullName evidence="12">ATP-binding cassette subfamily B protein</fullName>
    </submittedName>
</protein>
<name>A0A285SP23_9BACL</name>
<dbReference type="EMBL" id="OBMQ01000005">
    <property type="protein sequence ID" value="SOC09550.1"/>
    <property type="molecule type" value="Genomic_DNA"/>
</dbReference>
<dbReference type="CDD" id="cd18548">
    <property type="entry name" value="ABC_6TM_Tm287_like"/>
    <property type="match status" value="1"/>
</dbReference>
<keyword evidence="8 9" id="KW-0472">Membrane</keyword>
<evidence type="ECO:0000256" key="2">
    <source>
        <dbReference type="ARBA" id="ARBA00022448"/>
    </source>
</evidence>
<sequence>MKAAWKLRKYLSPYIFFAILAPSMMILEVVMDLVQPTILQKIIDNGIANGDEKYIMSMFALMILAAFLGLIGGIGCSTYATKTAVNFATDIRQELYETITRFSERNKDHFTLGKLITNLTMDVETLQRAIIMLLKVFVRGPLMFIGAIIFVYITARELFSVLLYVVPLLAISVIVLTQLTGKFFRKVQEAVDIMNTKVQENLAGIRVIKAFNRKTYQMKQFLEVNGLLTKRNITAEQVVAVLMPLTALIVNMGLVYALWIGAIKVDNNTLEVGVILAFINYLMMIMNGLMSSSNVLIQIARAIPSAERIVTVLEEPNDILNPAEPMKTKLRGEVEFKNVSFSYTKQGEPVLKNISFQAKAGETIGIIGMTGSGKSTMMKLLPRIFDVDEGEVLIDRQPIQNYDLQILRQSIGYAPQKAALFSMSIEENLKYGKSDANVNEINVALEASCAAEFVEKLSEQEQHVLTQGATNLSGGQKQRLAMARSFIRKPAILILDDTTSAVDAISEKKIQQAITTNFPNSTKFIVSSKVSSIKNADQILVIDDGHLIASGTHDDLLKSCEHYKEIVETQVEKGGVLND</sequence>
<dbReference type="Gene3D" id="3.40.50.300">
    <property type="entry name" value="P-loop containing nucleotide triphosphate hydrolases"/>
    <property type="match status" value="1"/>
</dbReference>
<dbReference type="PROSITE" id="PS50929">
    <property type="entry name" value="ABC_TM1F"/>
    <property type="match status" value="1"/>
</dbReference>
<evidence type="ECO:0000256" key="6">
    <source>
        <dbReference type="ARBA" id="ARBA00022840"/>
    </source>
</evidence>
<dbReference type="GO" id="GO:0005524">
    <property type="term" value="F:ATP binding"/>
    <property type="evidence" value="ECO:0007669"/>
    <property type="project" value="UniProtKB-KW"/>
</dbReference>
<evidence type="ECO:0000256" key="4">
    <source>
        <dbReference type="ARBA" id="ARBA00022692"/>
    </source>
</evidence>
<dbReference type="InterPro" id="IPR017871">
    <property type="entry name" value="ABC_transporter-like_CS"/>
</dbReference>
<dbReference type="RefSeq" id="WP_097073519.1">
    <property type="nucleotide sequence ID" value="NZ_OBMQ01000005.1"/>
</dbReference>
<keyword evidence="7 9" id="KW-1133">Transmembrane helix</keyword>
<proteinExistence type="predicted"/>
<feature type="transmembrane region" description="Helical" evidence="9">
    <location>
        <begin position="12"/>
        <end position="34"/>
    </location>
</feature>
<dbReference type="PANTHER" id="PTHR43394">
    <property type="entry name" value="ATP-DEPENDENT PERMEASE MDL1, MITOCHONDRIAL"/>
    <property type="match status" value="1"/>
</dbReference>
<evidence type="ECO:0000256" key="8">
    <source>
        <dbReference type="ARBA" id="ARBA00023136"/>
    </source>
</evidence>
<dbReference type="PANTHER" id="PTHR43394:SF1">
    <property type="entry name" value="ATP-BINDING CASSETTE SUB-FAMILY B MEMBER 10, MITOCHONDRIAL"/>
    <property type="match status" value="1"/>
</dbReference>
<evidence type="ECO:0000256" key="5">
    <source>
        <dbReference type="ARBA" id="ARBA00022741"/>
    </source>
</evidence>
<feature type="transmembrane region" description="Helical" evidence="9">
    <location>
        <begin position="136"/>
        <end position="155"/>
    </location>
</feature>
<dbReference type="PROSITE" id="PS00211">
    <property type="entry name" value="ABC_TRANSPORTER_1"/>
    <property type="match status" value="1"/>
</dbReference>
<evidence type="ECO:0000313" key="13">
    <source>
        <dbReference type="Proteomes" id="UP000219636"/>
    </source>
</evidence>
<feature type="transmembrane region" description="Helical" evidence="9">
    <location>
        <begin position="272"/>
        <end position="290"/>
    </location>
</feature>
<evidence type="ECO:0000256" key="3">
    <source>
        <dbReference type="ARBA" id="ARBA00022475"/>
    </source>
</evidence>
<accession>A0A285SP23</accession>
<evidence type="ECO:0000313" key="12">
    <source>
        <dbReference type="EMBL" id="SOC09550.1"/>
    </source>
</evidence>
<dbReference type="SMART" id="SM00382">
    <property type="entry name" value="AAA"/>
    <property type="match status" value="1"/>
</dbReference>
<feature type="domain" description="ABC transmembrane type-1" evidence="11">
    <location>
        <begin position="19"/>
        <end position="301"/>
    </location>
</feature>
<feature type="domain" description="ABC transporter" evidence="10">
    <location>
        <begin position="334"/>
        <end position="569"/>
    </location>
</feature>
<dbReference type="Proteomes" id="UP000219636">
    <property type="component" value="Unassembled WGS sequence"/>
</dbReference>